<evidence type="ECO:0000256" key="1">
    <source>
        <dbReference type="SAM" id="MobiDB-lite"/>
    </source>
</evidence>
<feature type="compositionally biased region" description="Basic and acidic residues" evidence="1">
    <location>
        <begin position="1"/>
        <end position="10"/>
    </location>
</feature>
<dbReference type="KEGG" id="cprv:CYPRO_1913"/>
<dbReference type="RefSeq" id="WP_164682671.1">
    <property type="nucleotide sequence ID" value="NZ_CP027806.1"/>
</dbReference>
<accession>A0A345UL11</accession>
<name>A0A345UL11_9BACT</name>
<evidence type="ECO:0000313" key="4">
    <source>
        <dbReference type="Proteomes" id="UP000254808"/>
    </source>
</evidence>
<protein>
    <submittedName>
        <fullName evidence="3">Por secretion system C-terminal sorting domain-containing protein</fullName>
    </submittedName>
</protein>
<evidence type="ECO:0000259" key="2">
    <source>
        <dbReference type="Pfam" id="PF18962"/>
    </source>
</evidence>
<proteinExistence type="predicted"/>
<feature type="domain" description="Secretion system C-terminal sorting" evidence="2">
    <location>
        <begin position="330"/>
        <end position="404"/>
    </location>
</feature>
<gene>
    <name evidence="3" type="ORF">CYPRO_1913</name>
</gene>
<dbReference type="Proteomes" id="UP000254808">
    <property type="component" value="Chromosome"/>
</dbReference>
<dbReference type="InterPro" id="IPR026444">
    <property type="entry name" value="Secre_tail"/>
</dbReference>
<dbReference type="Gene3D" id="2.60.40.4070">
    <property type="match status" value="1"/>
</dbReference>
<organism evidence="3 4">
    <name type="scientific">Cyclonatronum proteinivorum</name>
    <dbReference type="NCBI Taxonomy" id="1457365"/>
    <lineage>
        <taxon>Bacteria</taxon>
        <taxon>Pseudomonadati</taxon>
        <taxon>Balneolota</taxon>
        <taxon>Balneolia</taxon>
        <taxon>Balneolales</taxon>
        <taxon>Cyclonatronaceae</taxon>
        <taxon>Cyclonatronum</taxon>
    </lineage>
</organism>
<keyword evidence="4" id="KW-1185">Reference proteome</keyword>
<dbReference type="Pfam" id="PF18962">
    <property type="entry name" value="Por_Secre_tail"/>
    <property type="match status" value="1"/>
</dbReference>
<dbReference type="AlphaFoldDB" id="A0A345UL11"/>
<reference evidence="3 4" key="1">
    <citation type="submission" date="2018-03" db="EMBL/GenBank/DDBJ databases">
        <title>Phenotypic and genomic properties of Cyclonatronum proteinivorum gen. nov., sp. nov., a haloalkaliphilic bacteroidete from soda lakes possessing Na+-translocating rhodopsin.</title>
        <authorList>
            <person name="Toshchakov S.V."/>
            <person name="Korzhenkov A."/>
            <person name="Samarov N.I."/>
            <person name="Kublanov I.V."/>
            <person name="Muntyan M.S."/>
            <person name="Sorokin D.Y."/>
        </authorList>
    </citation>
    <scope>NUCLEOTIDE SEQUENCE [LARGE SCALE GENOMIC DNA]</scope>
    <source>
        <strain evidence="3 4">Omega</strain>
    </source>
</reference>
<evidence type="ECO:0000313" key="3">
    <source>
        <dbReference type="EMBL" id="AXJ01163.1"/>
    </source>
</evidence>
<dbReference type="EMBL" id="CP027806">
    <property type="protein sequence ID" value="AXJ01163.1"/>
    <property type="molecule type" value="Genomic_DNA"/>
</dbReference>
<dbReference type="NCBIfam" id="TIGR04183">
    <property type="entry name" value="Por_Secre_tail"/>
    <property type="match status" value="1"/>
</dbReference>
<feature type="region of interest" description="Disordered" evidence="1">
    <location>
        <begin position="1"/>
        <end position="24"/>
    </location>
</feature>
<sequence length="408" mass="44487">MYERKDRDDPATALPFPHTAVTQGKQNPAADPFLFSLTYTEGNGDGWNLLGNPFGASIDWANPNWTKTAVDNFAYLWNPATGNYEIATAGGTIDGVVAADFIAPFQAFFVKANASNPELIVPPTARSIESGNGDLFNQSPASVFTLKLETGASESFTGFRFGEEYSQEFGHNDAYFLSPMATSFAYTYSVKGNNPTMLNSLPTDMDEAVSFPIAAGAFADYQFYEGEATFSWPTFSNIPSGMSITLAETHTGAVIDLREEQSYSFQMSAAGLMQKGAEVKQFRDLQADGTPVMSPMFAGERFVLTIDPGITTDIPTDGQLPTVFALHQNYPNPFNPTTQIRYELPESAEVRLDVFNIQGQRVATLVNGQQNPGIHTVRFNGSALSSGVYLYRLQAGTKVLTQKMTLIK</sequence>